<dbReference type="Pfam" id="PF07686">
    <property type="entry name" value="V-set"/>
    <property type="match status" value="1"/>
</dbReference>
<dbReference type="GO" id="GO:0045065">
    <property type="term" value="P:cytotoxic T cell differentiation"/>
    <property type="evidence" value="ECO:0007669"/>
    <property type="project" value="TreeGrafter"/>
</dbReference>
<dbReference type="AlphaFoldDB" id="A0A672VDT3"/>
<keyword evidence="10" id="KW-1015">Disulfide bond</keyword>
<evidence type="ECO:0000256" key="2">
    <source>
        <dbReference type="ARBA" id="ARBA00022475"/>
    </source>
</evidence>
<dbReference type="Gene3D" id="2.60.40.10">
    <property type="entry name" value="Immunoglobulins"/>
    <property type="match status" value="1"/>
</dbReference>
<reference evidence="16" key="3">
    <citation type="submission" date="2025-09" db="UniProtKB">
        <authorList>
            <consortium name="Ensembl"/>
        </authorList>
    </citation>
    <scope>IDENTIFICATION</scope>
</reference>
<keyword evidence="2" id="KW-1003">Cell membrane</keyword>
<evidence type="ECO:0000256" key="10">
    <source>
        <dbReference type="ARBA" id="ARBA00023157"/>
    </source>
</evidence>
<dbReference type="InterPro" id="IPR013783">
    <property type="entry name" value="Ig-like_fold"/>
</dbReference>
<dbReference type="GeneTree" id="ENSGT00940000156588"/>
<keyword evidence="11" id="KW-0325">Glycoprotein</keyword>
<protein>
    <recommendedName>
        <fullName evidence="15">Ig-like domain-containing protein</fullName>
    </recommendedName>
</protein>
<keyword evidence="8 14" id="KW-0472">Membrane</keyword>
<dbReference type="SUPFAM" id="SSF48726">
    <property type="entry name" value="Immunoglobulin"/>
    <property type="match status" value="1"/>
</dbReference>
<sequence>QQNLQVIMVLPLHLTSHPMDSATQPQMGQRLDLRCESSNEDSGVYWVHQDKAGTLRFIVFISSLSRTTFAGNTRTSKRFEAGKDSMFYWLVVKSFMPQDEGNYFCLININQVLYFSSGQPVFFPGQQHLHPTSLSSAKMPSTSCPAFCNQSPLPQTPLSVLACSRHFLTSAPRGSLTRAGGKLDFLCDIFIWVPLTAACFLLLIALAITVILVRCPCPWQGTGNG</sequence>
<evidence type="ECO:0000259" key="15">
    <source>
        <dbReference type="PROSITE" id="PS50835"/>
    </source>
</evidence>
<reference evidence="16 17" key="1">
    <citation type="submission" date="2019-11" db="EMBL/GenBank/DDBJ databases">
        <title>Strigops habroptila (kakapo) genome, bStrHab1, primary haplotype, v2.</title>
        <authorList>
            <person name="Jarvis E.D."/>
            <person name="Howard J."/>
            <person name="Rhie A."/>
            <person name="Phillippy A."/>
            <person name="Korlach J."/>
            <person name="Digby A."/>
            <person name="Iorns D."/>
            <person name="Eason D."/>
            <person name="Robertson B."/>
            <person name="Raemaekers T."/>
            <person name="Howe K."/>
            <person name="Lewin H."/>
            <person name="Damas J."/>
            <person name="Hastie A."/>
            <person name="Tracey A."/>
            <person name="Chow W."/>
            <person name="Fedrigo O."/>
        </authorList>
    </citation>
    <scope>NUCLEOTIDE SEQUENCE [LARGE SCALE GENOMIC DNA]</scope>
</reference>
<dbReference type="InterPro" id="IPR007110">
    <property type="entry name" value="Ig-like_dom"/>
</dbReference>
<keyword evidence="6 14" id="KW-1133">Transmembrane helix</keyword>
<dbReference type="PANTHER" id="PTHR10441">
    <property type="entry name" value="CD8 ALPHA CHAIN"/>
    <property type="match status" value="1"/>
</dbReference>
<evidence type="ECO:0000256" key="11">
    <source>
        <dbReference type="ARBA" id="ARBA00023180"/>
    </source>
</evidence>
<evidence type="ECO:0000256" key="12">
    <source>
        <dbReference type="ARBA" id="ARBA00023288"/>
    </source>
</evidence>
<evidence type="ECO:0000256" key="13">
    <source>
        <dbReference type="ARBA" id="ARBA00023319"/>
    </source>
</evidence>
<evidence type="ECO:0000256" key="8">
    <source>
        <dbReference type="ARBA" id="ARBA00023136"/>
    </source>
</evidence>
<dbReference type="GO" id="GO:0002456">
    <property type="term" value="P:T cell mediated immunity"/>
    <property type="evidence" value="ECO:0007669"/>
    <property type="project" value="TreeGrafter"/>
</dbReference>
<evidence type="ECO:0000313" key="16">
    <source>
        <dbReference type="Ensembl" id="ENSSHBP00005024692.1"/>
    </source>
</evidence>
<evidence type="ECO:0000256" key="4">
    <source>
        <dbReference type="ARBA" id="ARBA00022729"/>
    </source>
</evidence>
<comment type="subcellular location">
    <subcellularLocation>
        <location evidence="1">Cell membrane</location>
        <topology evidence="1">Single-pass type I membrane protein</topology>
    </subcellularLocation>
</comment>
<evidence type="ECO:0000256" key="1">
    <source>
        <dbReference type="ARBA" id="ARBA00004251"/>
    </source>
</evidence>
<keyword evidence="9" id="KW-0564">Palmitate</keyword>
<keyword evidence="5" id="KW-0391">Immunity</keyword>
<dbReference type="Proteomes" id="UP000472266">
    <property type="component" value="Chromosome 8"/>
</dbReference>
<keyword evidence="7" id="KW-1064">Adaptive immunity</keyword>
<name>A0A672VDT3_STRHB</name>
<keyword evidence="12" id="KW-0449">Lipoprotein</keyword>
<evidence type="ECO:0000256" key="6">
    <source>
        <dbReference type="ARBA" id="ARBA00022989"/>
    </source>
</evidence>
<dbReference type="FunFam" id="2.60.40.10:FF:001514">
    <property type="entry name" value="CD8 alpha chain"/>
    <property type="match status" value="1"/>
</dbReference>
<evidence type="ECO:0000256" key="7">
    <source>
        <dbReference type="ARBA" id="ARBA00023130"/>
    </source>
</evidence>
<keyword evidence="4" id="KW-0732">Signal</keyword>
<evidence type="ECO:0000256" key="3">
    <source>
        <dbReference type="ARBA" id="ARBA00022692"/>
    </source>
</evidence>
<dbReference type="GO" id="GO:0009897">
    <property type="term" value="C:external side of plasma membrane"/>
    <property type="evidence" value="ECO:0007669"/>
    <property type="project" value="TreeGrafter"/>
</dbReference>
<feature type="domain" description="Ig-like" evidence="15">
    <location>
        <begin position="11"/>
        <end position="116"/>
    </location>
</feature>
<proteinExistence type="predicted"/>
<dbReference type="InterPro" id="IPR015468">
    <property type="entry name" value="CD8_asu"/>
</dbReference>
<keyword evidence="3 14" id="KW-0812">Transmembrane</keyword>
<dbReference type="InterPro" id="IPR036179">
    <property type="entry name" value="Ig-like_dom_sf"/>
</dbReference>
<keyword evidence="17" id="KW-1185">Reference proteome</keyword>
<organism evidence="16 17">
    <name type="scientific">Strigops habroptila</name>
    <name type="common">Kakapo</name>
    <dbReference type="NCBI Taxonomy" id="2489341"/>
    <lineage>
        <taxon>Eukaryota</taxon>
        <taxon>Metazoa</taxon>
        <taxon>Chordata</taxon>
        <taxon>Craniata</taxon>
        <taxon>Vertebrata</taxon>
        <taxon>Euteleostomi</taxon>
        <taxon>Archelosauria</taxon>
        <taxon>Archosauria</taxon>
        <taxon>Dinosauria</taxon>
        <taxon>Saurischia</taxon>
        <taxon>Theropoda</taxon>
        <taxon>Coelurosauria</taxon>
        <taxon>Aves</taxon>
        <taxon>Neognathae</taxon>
        <taxon>Neoaves</taxon>
        <taxon>Telluraves</taxon>
        <taxon>Australaves</taxon>
        <taxon>Psittaciformes</taxon>
        <taxon>Psittacidae</taxon>
        <taxon>Strigops</taxon>
    </lineage>
</organism>
<dbReference type="InterPro" id="IPR013106">
    <property type="entry name" value="Ig_V-set"/>
</dbReference>
<evidence type="ECO:0000256" key="5">
    <source>
        <dbReference type="ARBA" id="ARBA00022859"/>
    </source>
</evidence>
<evidence type="ECO:0000256" key="14">
    <source>
        <dbReference type="SAM" id="Phobius"/>
    </source>
</evidence>
<dbReference type="PANTHER" id="PTHR10441:SF2">
    <property type="entry name" value="T-CELL SURFACE GLYCOPROTEIN CD8 ALPHA CHAIN"/>
    <property type="match status" value="1"/>
</dbReference>
<dbReference type="Ensembl" id="ENSSHBT00005029382.1">
    <property type="protein sequence ID" value="ENSSHBP00005024692.1"/>
    <property type="gene ID" value="ENSSHBG00005020569.1"/>
</dbReference>
<feature type="transmembrane region" description="Helical" evidence="14">
    <location>
        <begin position="189"/>
        <end position="213"/>
    </location>
</feature>
<dbReference type="OMA" id="KCKCIRP"/>
<evidence type="ECO:0000256" key="9">
    <source>
        <dbReference type="ARBA" id="ARBA00023139"/>
    </source>
</evidence>
<keyword evidence="13" id="KW-0393">Immunoglobulin domain</keyword>
<dbReference type="InParanoid" id="A0A672VDT3"/>
<accession>A0A672VDT3</accession>
<dbReference type="GO" id="GO:0007166">
    <property type="term" value="P:cell surface receptor signaling pathway"/>
    <property type="evidence" value="ECO:0007669"/>
    <property type="project" value="TreeGrafter"/>
</dbReference>
<reference evidence="16" key="2">
    <citation type="submission" date="2025-08" db="UniProtKB">
        <authorList>
            <consortium name="Ensembl"/>
        </authorList>
    </citation>
    <scope>IDENTIFICATION</scope>
</reference>
<dbReference type="PROSITE" id="PS50835">
    <property type="entry name" value="IG_LIKE"/>
    <property type="match status" value="1"/>
</dbReference>
<evidence type="ECO:0000313" key="17">
    <source>
        <dbReference type="Proteomes" id="UP000472266"/>
    </source>
</evidence>